<dbReference type="AlphaFoldDB" id="A0A7W7WVX1"/>
<name>A0A7W7WVX1_9PSEU</name>
<accession>A0A7W7WVX1</accession>
<feature type="transmembrane region" description="Helical" evidence="1">
    <location>
        <begin position="74"/>
        <end position="101"/>
    </location>
</feature>
<keyword evidence="1" id="KW-0812">Transmembrane</keyword>
<keyword evidence="1" id="KW-0472">Membrane</keyword>
<evidence type="ECO:0000313" key="2">
    <source>
        <dbReference type="EMBL" id="MBB4965521.1"/>
    </source>
</evidence>
<evidence type="ECO:0000256" key="1">
    <source>
        <dbReference type="SAM" id="Phobius"/>
    </source>
</evidence>
<proteinExistence type="predicted"/>
<feature type="transmembrane region" description="Helical" evidence="1">
    <location>
        <begin position="14"/>
        <end position="31"/>
    </location>
</feature>
<gene>
    <name evidence="2" type="ORF">F4559_002880</name>
</gene>
<reference evidence="2 3" key="1">
    <citation type="submission" date="2020-08" db="EMBL/GenBank/DDBJ databases">
        <title>Sequencing the genomes of 1000 actinobacteria strains.</title>
        <authorList>
            <person name="Klenk H.-P."/>
        </authorList>
    </citation>
    <scope>NUCLEOTIDE SEQUENCE [LARGE SCALE GENOMIC DNA]</scope>
    <source>
        <strain evidence="2 3">DSM 45084</strain>
    </source>
</reference>
<organism evidence="2 3">
    <name type="scientific">Saccharothrix violaceirubra</name>
    <dbReference type="NCBI Taxonomy" id="413306"/>
    <lineage>
        <taxon>Bacteria</taxon>
        <taxon>Bacillati</taxon>
        <taxon>Actinomycetota</taxon>
        <taxon>Actinomycetes</taxon>
        <taxon>Pseudonocardiales</taxon>
        <taxon>Pseudonocardiaceae</taxon>
        <taxon>Saccharothrix</taxon>
    </lineage>
</organism>
<sequence length="140" mass="15959">MHQYWRPGWPRHRIVWAVVVVAVAVGVLLPWDRGAITAFVLRSEWRGLLVFSASCGLGWVVHRLSAEREFTALAAAPLVFFSLFFGPAWWSVVGWALVLWLSIVVPKEHRTDEIIVPDHGTIRPTTAELFAYLEKKRERG</sequence>
<keyword evidence="3" id="KW-1185">Reference proteome</keyword>
<keyword evidence="1" id="KW-1133">Transmembrane helix</keyword>
<protein>
    <submittedName>
        <fullName evidence="2">Putative membrane protein</fullName>
    </submittedName>
</protein>
<dbReference type="Proteomes" id="UP000542674">
    <property type="component" value="Unassembled WGS sequence"/>
</dbReference>
<dbReference type="EMBL" id="JACHJS010000001">
    <property type="protein sequence ID" value="MBB4965521.1"/>
    <property type="molecule type" value="Genomic_DNA"/>
</dbReference>
<evidence type="ECO:0000313" key="3">
    <source>
        <dbReference type="Proteomes" id="UP000542674"/>
    </source>
</evidence>
<comment type="caution">
    <text evidence="2">The sequence shown here is derived from an EMBL/GenBank/DDBJ whole genome shotgun (WGS) entry which is preliminary data.</text>
</comment>
<dbReference type="RefSeq" id="WP_184669095.1">
    <property type="nucleotide sequence ID" value="NZ_BAABAI010000029.1"/>
</dbReference>